<dbReference type="VEuPathDB" id="FungiDB:BO72DRAFT_499551"/>
<feature type="transmembrane region" description="Helical" evidence="1">
    <location>
        <begin position="665"/>
        <end position="685"/>
    </location>
</feature>
<accession>A0A8G1RHL9</accession>
<evidence type="ECO:0000313" key="3">
    <source>
        <dbReference type="Proteomes" id="UP000249789"/>
    </source>
</evidence>
<dbReference type="AlphaFoldDB" id="A0A8G1RHL9"/>
<dbReference type="PANTHER" id="PTHR37544">
    <property type="entry name" value="SPRAY-RELATED"/>
    <property type="match status" value="1"/>
</dbReference>
<feature type="transmembrane region" description="Helical" evidence="1">
    <location>
        <begin position="155"/>
        <end position="180"/>
    </location>
</feature>
<evidence type="ECO:0000313" key="2">
    <source>
        <dbReference type="EMBL" id="RAK74062.1"/>
    </source>
</evidence>
<dbReference type="Proteomes" id="UP000249789">
    <property type="component" value="Unassembled WGS sequence"/>
</dbReference>
<keyword evidence="1" id="KW-1133">Transmembrane helix</keyword>
<sequence length="1184" mass="127958">MFSNLIHKPKTFTPLVQETATLDSGHTQDGENHHAHPWRQAWTPTILRSATLVAFALLFAAMIVVIEVLSSVSARNQGLSTSESKYHYLWTYGPTAALTIVAALWGQVEYRTKQLMPWRAMAHSGPQPASRSLLLDYVSEWNVIALFRSMRHGDWAVVLAILGTLLIKLLTVASTGLFMLQTVWMEHAAAELRHQARFAGLGYNGSLVDGSAATVVAGARWQELPYPVGTTEKHAFQPFTASSSGNNLGTSNDGIISGTVDVFSADLNCHVATVANWTEGCTSSGCEQTRLNITLSTSTSSCAGGYRFPGFQKSYSSAGGYYADVFSVSCVGAEDDPRVVVAAAHWTANKTEIHGLVCSPLYSIAPRSVSLRQTNHSVVSIDPPPNSNHTTQRVLADVSPAGLGVGFVSSLTAAADILDTLGYVDTSTKGWKTAEYNLSDPNSTYPSAFAIIANLTAPHAMRDLLNTSLLESVARPMFAAIAAQVAKQYLLSSSDTSFEGTYSAYVNRLLVKELSVRLMEAALAVLIVVAGALCFLRPARCTPRDPGTISGLASILAQSPAVEERLLRSKNGTEIAEELNGRRYHTQIINEHNCLGFTIATDQTASESMRTRITSGPMKWWEPISVSISWRVTTVALPLLVIAGLETTYQISSRHNGLGTVSGEYIRYIWVYIPAVIMLVVRIFFDSIHFSALVLQPYLDLRRGGVTAPRSIMENHLSSPTLVSFVKATLRRQGAVGATAVAVLLAPILTVAVSGLYLTQEVAHSQVVSIARVDSFNTTIDPHYSTSSNAGVGLAGALVVAANLSYPAWTYEELVLPTLSEASLTNKQGPVRYRSANGSVDRSSVVQLTLPSLRARLECQILAEDTVYRVEEPSALLSAWNLYLNLDPNCSQNMSSSFAVSTDYLTMNNTSFGSLQYMNPSVAMGHCPTLMGWYGVLTANSTKGLQGFTCDPYVDQVDATVTFALPGLQITGATANESSRRLFSAEFSSDLLFPNYLPQATNNESQAFDEFFSAMIHDQKTLTVEEITGAPDDLSRYPAVINATQHLYRVLMAQGLNGNSRIFSANATTQRYSGALIRPNRVRLIQNGPSTRILEGCLAAMALSVLVACYFLQTKEVIPVNPCSIAGAASLLAGSDLVRSDVLPAGSEWCGDRELLRRGVFAGWVFGLGWWDGGRFGVDIGRAE</sequence>
<feature type="transmembrane region" description="Helical" evidence="1">
    <location>
        <begin position="86"/>
        <end position="106"/>
    </location>
</feature>
<dbReference type="EMBL" id="KZ824673">
    <property type="protein sequence ID" value="RAK74062.1"/>
    <property type="molecule type" value="Genomic_DNA"/>
</dbReference>
<dbReference type="InterPro" id="IPR021840">
    <property type="entry name" value="DUF3433"/>
</dbReference>
<dbReference type="OrthoDB" id="5332281at2759"/>
<gene>
    <name evidence="2" type="ORF">BO72DRAFT_499551</name>
</gene>
<evidence type="ECO:0000256" key="1">
    <source>
        <dbReference type="SAM" id="Phobius"/>
    </source>
</evidence>
<feature type="transmembrane region" description="Helical" evidence="1">
    <location>
        <begin position="735"/>
        <end position="758"/>
    </location>
</feature>
<keyword evidence="3" id="KW-1185">Reference proteome</keyword>
<dbReference type="RefSeq" id="XP_040798072.1">
    <property type="nucleotide sequence ID" value="XM_040948848.1"/>
</dbReference>
<name>A0A8G1RHL9_9EURO</name>
<dbReference type="GeneID" id="63866181"/>
<dbReference type="PANTHER" id="PTHR37544:SF1">
    <property type="entry name" value="PHOSPHORIBOSYLAMINOIMIDAZOLE-SUCCINOCARBOXAMIDE SYNTHASE"/>
    <property type="match status" value="1"/>
</dbReference>
<keyword evidence="1" id="KW-0472">Membrane</keyword>
<reference evidence="2 3" key="1">
    <citation type="submission" date="2018-02" db="EMBL/GenBank/DDBJ databases">
        <title>The genomes of Aspergillus section Nigri reveals drivers in fungal speciation.</title>
        <authorList>
            <consortium name="DOE Joint Genome Institute"/>
            <person name="Vesth T.C."/>
            <person name="Nybo J."/>
            <person name="Theobald S."/>
            <person name="Brandl J."/>
            <person name="Frisvad J.C."/>
            <person name="Nielsen K.F."/>
            <person name="Lyhne E.K."/>
            <person name="Kogle M.E."/>
            <person name="Kuo A."/>
            <person name="Riley R."/>
            <person name="Clum A."/>
            <person name="Nolan M."/>
            <person name="Lipzen A."/>
            <person name="Salamov A."/>
            <person name="Henrissat B."/>
            <person name="Wiebenga A."/>
            <person name="De vries R.P."/>
            <person name="Grigoriev I.V."/>
            <person name="Mortensen U.H."/>
            <person name="Andersen M.R."/>
            <person name="Baker S.E."/>
        </authorList>
    </citation>
    <scope>NUCLEOTIDE SEQUENCE [LARGE SCALE GENOMIC DNA]</scope>
    <source>
        <strain evidence="2 3">CBS 313.89</strain>
    </source>
</reference>
<feature type="transmembrane region" description="Helical" evidence="1">
    <location>
        <begin position="518"/>
        <end position="536"/>
    </location>
</feature>
<proteinExistence type="predicted"/>
<feature type="transmembrane region" description="Helical" evidence="1">
    <location>
        <begin position="46"/>
        <end position="66"/>
    </location>
</feature>
<dbReference type="Pfam" id="PF11915">
    <property type="entry name" value="DUF3433"/>
    <property type="match status" value="2"/>
</dbReference>
<organism evidence="2 3">
    <name type="scientific">Aspergillus fijiensis CBS 313.89</name>
    <dbReference type="NCBI Taxonomy" id="1448319"/>
    <lineage>
        <taxon>Eukaryota</taxon>
        <taxon>Fungi</taxon>
        <taxon>Dikarya</taxon>
        <taxon>Ascomycota</taxon>
        <taxon>Pezizomycotina</taxon>
        <taxon>Eurotiomycetes</taxon>
        <taxon>Eurotiomycetidae</taxon>
        <taxon>Eurotiales</taxon>
        <taxon>Aspergillaceae</taxon>
        <taxon>Aspergillus</taxon>
    </lineage>
</organism>
<feature type="transmembrane region" description="Helical" evidence="1">
    <location>
        <begin position="628"/>
        <end position="645"/>
    </location>
</feature>
<keyword evidence="1" id="KW-0812">Transmembrane</keyword>
<protein>
    <submittedName>
        <fullName evidence="2">Uncharacterized protein</fullName>
    </submittedName>
</protein>